<reference evidence="1 2" key="1">
    <citation type="submission" date="2019-02" db="EMBL/GenBank/DDBJ databases">
        <title>Genomic Encyclopedia of Type Strains, Phase IV (KMG-IV): sequencing the most valuable type-strain genomes for metagenomic binning, comparative biology and taxonomic classification.</title>
        <authorList>
            <person name="Goeker M."/>
        </authorList>
    </citation>
    <scope>NUCLEOTIDE SEQUENCE [LARGE SCALE GENOMIC DNA]</scope>
    <source>
        <strain evidence="1 2">DSM 17196</strain>
    </source>
</reference>
<organism evidence="1 2">
    <name type="scientific">Aquimarina brevivitae</name>
    <dbReference type="NCBI Taxonomy" id="323412"/>
    <lineage>
        <taxon>Bacteria</taxon>
        <taxon>Pseudomonadati</taxon>
        <taxon>Bacteroidota</taxon>
        <taxon>Flavobacteriia</taxon>
        <taxon>Flavobacteriales</taxon>
        <taxon>Flavobacteriaceae</taxon>
        <taxon>Aquimarina</taxon>
    </lineage>
</organism>
<dbReference type="OrthoDB" id="1354274at2"/>
<dbReference type="EMBL" id="SGXE01000001">
    <property type="protein sequence ID" value="RZS99503.1"/>
    <property type="molecule type" value="Genomic_DNA"/>
</dbReference>
<gene>
    <name evidence="1" type="ORF">EV197_0723</name>
</gene>
<evidence type="ECO:0000313" key="2">
    <source>
        <dbReference type="Proteomes" id="UP000292262"/>
    </source>
</evidence>
<sequence>MSTFQKIYSNAIGISFFWNQHTEVKDKVQLVFRDTGFLLTLAELQEFSSYCVQVLSTTGCEHCKHSDQCRNLLLRTPSSKIDLAVNKQELVDIQELINQTIMAVQLKKWFSSICPN</sequence>
<dbReference type="InterPro" id="IPR046508">
    <property type="entry name" value="DUF6686"/>
</dbReference>
<comment type="caution">
    <text evidence="1">The sequence shown here is derived from an EMBL/GenBank/DDBJ whole genome shotgun (WGS) entry which is preliminary data.</text>
</comment>
<dbReference type="RefSeq" id="WP_130285334.1">
    <property type="nucleotide sequence ID" value="NZ_SGXE01000001.1"/>
</dbReference>
<name>A0A4Q7PG60_9FLAO</name>
<dbReference type="AlphaFoldDB" id="A0A4Q7PG60"/>
<keyword evidence="2" id="KW-1185">Reference proteome</keyword>
<dbReference type="Pfam" id="PF20391">
    <property type="entry name" value="DUF6686"/>
    <property type="match status" value="1"/>
</dbReference>
<protein>
    <submittedName>
        <fullName evidence="1">Uncharacterized protein</fullName>
    </submittedName>
</protein>
<dbReference type="Proteomes" id="UP000292262">
    <property type="component" value="Unassembled WGS sequence"/>
</dbReference>
<evidence type="ECO:0000313" key="1">
    <source>
        <dbReference type="EMBL" id="RZS99503.1"/>
    </source>
</evidence>
<proteinExistence type="predicted"/>
<accession>A0A4Q7PG60</accession>